<feature type="domain" description="DUF4357" evidence="1">
    <location>
        <begin position="224"/>
        <end position="277"/>
    </location>
</feature>
<dbReference type="EMBL" id="JACHEC010000002">
    <property type="protein sequence ID" value="MBB6401915.1"/>
    <property type="molecule type" value="Genomic_DNA"/>
</dbReference>
<reference evidence="2 3" key="1">
    <citation type="submission" date="2020-08" db="EMBL/GenBank/DDBJ databases">
        <title>Genomic Encyclopedia of Type Strains, Phase IV (KMG-V): Genome sequencing to study the core and pangenomes of soil and plant-associated prokaryotes.</title>
        <authorList>
            <person name="Whitman W."/>
        </authorList>
    </citation>
    <scope>NUCLEOTIDE SEQUENCE [LARGE SCALE GENOMIC DNA]</scope>
    <source>
        <strain evidence="2 3">C11</strain>
    </source>
</reference>
<name>A0A7J9S5J5_METMI</name>
<dbReference type="AlphaFoldDB" id="A0A7J9S5J5"/>
<protein>
    <recommendedName>
        <fullName evidence="1">DUF4357 domain-containing protein</fullName>
    </recommendedName>
</protein>
<evidence type="ECO:0000313" key="2">
    <source>
        <dbReference type="EMBL" id="MBB6401915.1"/>
    </source>
</evidence>
<dbReference type="Pfam" id="PF14267">
    <property type="entry name" value="DUF4357"/>
    <property type="match status" value="1"/>
</dbReference>
<evidence type="ECO:0000313" key="3">
    <source>
        <dbReference type="Proteomes" id="UP000536195"/>
    </source>
</evidence>
<gene>
    <name evidence="2" type="ORF">HNP92_001220</name>
</gene>
<dbReference type="InterPro" id="IPR025579">
    <property type="entry name" value="DUF4357"/>
</dbReference>
<organism evidence="2 3">
    <name type="scientific">Methanococcus maripaludis</name>
    <name type="common">Methanococcus deltae</name>
    <dbReference type="NCBI Taxonomy" id="39152"/>
    <lineage>
        <taxon>Archaea</taxon>
        <taxon>Methanobacteriati</taxon>
        <taxon>Methanobacteriota</taxon>
        <taxon>Methanomada group</taxon>
        <taxon>Methanococci</taxon>
        <taxon>Methanococcales</taxon>
        <taxon>Methanococcaceae</taxon>
        <taxon>Methanococcus</taxon>
    </lineage>
</organism>
<proteinExistence type="predicted"/>
<dbReference type="RefSeq" id="WP_184230360.1">
    <property type="nucleotide sequence ID" value="NZ_JACHEC010000002.1"/>
</dbReference>
<sequence length="284" mass="32035">MIEMVDESREVSVTLISGLVRGIKKYDFVDSVFEAYLVPRGCCNDFKNLKNLKGKYPGMYILIGDMNDLGNYEAYIGYSEDITSRIANHNSKELFDWRRAACMISQKSLRKDYLACLERISLNRAKNANCILINSNENKTPLPTLTGSSTLNKLMKDVSEYIALMGYPILGEVDKESENLIYLSQNGEVLAKGEFLNDNVVVFEGSLVKMKENDSMAKKNRDLKENLIKNGILAPYGDFYIFTKDYAFSSPSAAACVIFGLNISGWIAWKDKDGTTLKDLFKFE</sequence>
<comment type="caution">
    <text evidence="2">The sequence shown here is derived from an EMBL/GenBank/DDBJ whole genome shotgun (WGS) entry which is preliminary data.</text>
</comment>
<dbReference type="CDD" id="cd10447">
    <property type="entry name" value="GIY-YIG_unchar_2"/>
    <property type="match status" value="1"/>
</dbReference>
<evidence type="ECO:0000259" key="1">
    <source>
        <dbReference type="Pfam" id="PF14267"/>
    </source>
</evidence>
<dbReference type="Proteomes" id="UP000536195">
    <property type="component" value="Unassembled WGS sequence"/>
</dbReference>
<accession>A0A7J9S5J5</accession>